<dbReference type="FunFam" id="1.10.340.70:FF:000001">
    <property type="entry name" value="Retrovirus-related Pol polyprotein from transposon gypsy-like Protein"/>
    <property type="match status" value="1"/>
</dbReference>
<dbReference type="InterPro" id="IPR000477">
    <property type="entry name" value="RT_dom"/>
</dbReference>
<keyword evidence="2" id="KW-0645">Protease</keyword>
<keyword evidence="6" id="KW-0255">Endonuclease</keyword>
<evidence type="ECO:0000256" key="2">
    <source>
        <dbReference type="ARBA" id="ARBA00022670"/>
    </source>
</evidence>
<comment type="caution">
    <text evidence="11">The sequence shown here is derived from an EMBL/GenBank/DDBJ whole genome shotgun (WGS) entry which is preliminary data.</text>
</comment>
<evidence type="ECO:0000259" key="10">
    <source>
        <dbReference type="PROSITE" id="PS50994"/>
    </source>
</evidence>
<evidence type="ECO:0000256" key="6">
    <source>
        <dbReference type="ARBA" id="ARBA00022759"/>
    </source>
</evidence>
<dbReference type="PANTHER" id="PTHR37984:SF5">
    <property type="entry name" value="PROTEIN NYNRIN-LIKE"/>
    <property type="match status" value="1"/>
</dbReference>
<dbReference type="Proteomes" id="UP000694255">
    <property type="component" value="Unassembled WGS sequence"/>
</dbReference>
<keyword evidence="5" id="KW-0540">Nuclease</keyword>
<dbReference type="PROSITE" id="PS50994">
    <property type="entry name" value="INTEGRASE"/>
    <property type="match status" value="1"/>
</dbReference>
<gene>
    <name evidence="11" type="ORF">J8A68_002500</name>
</gene>
<evidence type="ECO:0000256" key="3">
    <source>
        <dbReference type="ARBA" id="ARBA00022679"/>
    </source>
</evidence>
<dbReference type="Pfam" id="PF17917">
    <property type="entry name" value="RT_RNaseH"/>
    <property type="match status" value="1"/>
</dbReference>
<dbReference type="FunFam" id="3.10.10.10:FF:000007">
    <property type="entry name" value="Retrovirus-related Pol polyprotein from transposon 17.6-like Protein"/>
    <property type="match status" value="1"/>
</dbReference>
<dbReference type="RefSeq" id="XP_049264231.1">
    <property type="nucleotide sequence ID" value="XM_049406258.1"/>
</dbReference>
<evidence type="ECO:0000259" key="9">
    <source>
        <dbReference type="PROSITE" id="PS50878"/>
    </source>
</evidence>
<evidence type="ECO:0000256" key="8">
    <source>
        <dbReference type="ARBA" id="ARBA00022918"/>
    </source>
</evidence>
<feature type="domain" description="Integrase catalytic" evidence="10">
    <location>
        <begin position="792"/>
        <end position="954"/>
    </location>
</feature>
<dbReference type="CDD" id="cd09274">
    <property type="entry name" value="RNase_HI_RT_Ty3"/>
    <property type="match status" value="1"/>
</dbReference>
<dbReference type="GO" id="GO:0006508">
    <property type="term" value="P:proteolysis"/>
    <property type="evidence" value="ECO:0007669"/>
    <property type="project" value="UniProtKB-KW"/>
</dbReference>
<dbReference type="GO" id="GO:0004519">
    <property type="term" value="F:endonuclease activity"/>
    <property type="evidence" value="ECO:0007669"/>
    <property type="project" value="UniProtKB-KW"/>
</dbReference>
<evidence type="ECO:0000313" key="12">
    <source>
        <dbReference type="Proteomes" id="UP000694255"/>
    </source>
</evidence>
<dbReference type="Pfam" id="PF17921">
    <property type="entry name" value="Integrase_H2C2"/>
    <property type="match status" value="1"/>
</dbReference>
<feature type="domain" description="Reverse transcriptase" evidence="9">
    <location>
        <begin position="246"/>
        <end position="425"/>
    </location>
</feature>
<dbReference type="GeneID" id="73469301"/>
<organism evidence="11 12">
    <name type="scientific">[Candida] subhashii</name>
    <dbReference type="NCBI Taxonomy" id="561895"/>
    <lineage>
        <taxon>Eukaryota</taxon>
        <taxon>Fungi</taxon>
        <taxon>Dikarya</taxon>
        <taxon>Ascomycota</taxon>
        <taxon>Saccharomycotina</taxon>
        <taxon>Pichiomycetes</taxon>
        <taxon>Debaryomycetaceae</taxon>
        <taxon>Spathaspora</taxon>
    </lineage>
</organism>
<dbReference type="CDD" id="cd01647">
    <property type="entry name" value="RT_LTR"/>
    <property type="match status" value="1"/>
</dbReference>
<evidence type="ECO:0000313" key="11">
    <source>
        <dbReference type="EMBL" id="KAG7663999.1"/>
    </source>
</evidence>
<dbReference type="AlphaFoldDB" id="A0A8J5QLV4"/>
<evidence type="ECO:0000256" key="4">
    <source>
        <dbReference type="ARBA" id="ARBA00022695"/>
    </source>
</evidence>
<protein>
    <submittedName>
        <fullName evidence="11">Uncharacterized protein</fullName>
    </submittedName>
</protein>
<dbReference type="OrthoDB" id="4022548at2759"/>
<accession>A0A8J5QLV4</accession>
<keyword evidence="4" id="KW-0548">Nucleotidyltransferase</keyword>
<dbReference type="InterPro" id="IPR001584">
    <property type="entry name" value="Integrase_cat-core"/>
</dbReference>
<evidence type="ECO:0000256" key="5">
    <source>
        <dbReference type="ARBA" id="ARBA00022722"/>
    </source>
</evidence>
<dbReference type="EMBL" id="JAGSYN010000111">
    <property type="protein sequence ID" value="KAG7663999.1"/>
    <property type="molecule type" value="Genomic_DNA"/>
</dbReference>
<reference evidence="11 12" key="1">
    <citation type="journal article" date="2021" name="DNA Res.">
        <title>Genome analysis of Candida subhashii reveals its hybrid nature and dual mitochondrial genome conformations.</title>
        <authorList>
            <person name="Mixao V."/>
            <person name="Hegedusova E."/>
            <person name="Saus E."/>
            <person name="Pryszcz L.P."/>
            <person name="Cillingova A."/>
            <person name="Nosek J."/>
            <person name="Gabaldon T."/>
        </authorList>
    </citation>
    <scope>NUCLEOTIDE SEQUENCE [LARGE SCALE GENOMIC DNA]</scope>
    <source>
        <strain evidence="11 12">CBS 10753</strain>
    </source>
</reference>
<name>A0A8J5QLV4_9ASCO</name>
<evidence type="ECO:0000256" key="7">
    <source>
        <dbReference type="ARBA" id="ARBA00022801"/>
    </source>
</evidence>
<keyword evidence="1" id="KW-0963">Cytoplasm</keyword>
<dbReference type="InterPro" id="IPR041588">
    <property type="entry name" value="Integrase_H2C2"/>
</dbReference>
<keyword evidence="8" id="KW-0695">RNA-directed DNA polymerase</keyword>
<keyword evidence="3" id="KW-0808">Transferase</keyword>
<dbReference type="InterPro" id="IPR050951">
    <property type="entry name" value="Retrovirus_Pol_polyprotein"/>
</dbReference>
<keyword evidence="12" id="KW-1185">Reference proteome</keyword>
<dbReference type="PROSITE" id="PS50878">
    <property type="entry name" value="RT_POL"/>
    <property type="match status" value="1"/>
</dbReference>
<dbReference type="GO" id="GO:0003964">
    <property type="term" value="F:RNA-directed DNA polymerase activity"/>
    <property type="evidence" value="ECO:0007669"/>
    <property type="project" value="UniProtKB-KW"/>
</dbReference>
<evidence type="ECO:0000256" key="1">
    <source>
        <dbReference type="ARBA" id="ARBA00022490"/>
    </source>
</evidence>
<keyword evidence="7" id="KW-0378">Hydrolase</keyword>
<dbReference type="GO" id="GO:0015074">
    <property type="term" value="P:DNA integration"/>
    <property type="evidence" value="ECO:0007669"/>
    <property type="project" value="InterPro"/>
</dbReference>
<dbReference type="CDD" id="cd00303">
    <property type="entry name" value="retropepsin_like"/>
    <property type="match status" value="1"/>
</dbReference>
<dbReference type="GO" id="GO:0008233">
    <property type="term" value="F:peptidase activity"/>
    <property type="evidence" value="ECO:0007669"/>
    <property type="project" value="UniProtKB-KW"/>
</dbReference>
<dbReference type="Pfam" id="PF00078">
    <property type="entry name" value="RVT_1"/>
    <property type="match status" value="1"/>
</dbReference>
<proteinExistence type="predicted"/>
<dbReference type="Pfam" id="PF00665">
    <property type="entry name" value="rve"/>
    <property type="match status" value="1"/>
</dbReference>
<sequence length="1178" mass="136376">MVTFAAMNVPVSVGSDAEFVEVRLTGLRPLVGFLDSGCMGNFIHSEVVSHMESQKQKCDPLPVTAFDGTFLCTVNQFIDLEWPPHFKSLRFYITSLSNYQVVLGAKVCKRFWKLPEDVKILDEDLLNHLVSSTEPSDAELIFANTHVLVSSSQLREISSGDSATDTLSHVVKSSSSLVQPDIQDFISSLTEKFARYFHNDPITHRVHNQFEHPIELQAFTRYPSRPFYPMKKENEIELERQVQKFLDLGLIEESHSSFAAPCILVNKPDGSKRLCIDYRELNSITIIDKFPLPIIEDLLPTINDACFFSKLDLSSGYHQINVAKKDRHKTAFRTRSGLYQWNVMPFGLCNAPATFQRVMNSIFKPFLGKFVVVYLDDILVFSKTKEDHKNHLTRVFEVLAKYGFVAKKSKCEFFCTRIQYLGHIISHGRVRISPSKIDAVEGWQFPKSKREMRTVIGFASYCRKSIKNYASHVKPLTDWAIRNKRVKKSILIESFNKLKYLLTHSPTLVTPSPDAVYKITTDASDYCTGAVIEKLDPAGKSMGIVAYFSKVMNKHELNYPPREKEFLAIIRVLERHRHMLLGHKIILDTDHQSLSYILSHPKPLSPKMARWLDFLGEFDLEINYIRGKYNKADPLTRRWQDAIQFNAISFPLSNECLGRNFFKECRANYESSMKSRNVYQALTKKVTSSSDARAMKKYKLEDGLLYYMGYDREGLASPRLWVPTTELQLRVIHQHHDTASTLHPGLSPTYFDMQKYYYWPDMHESIRRYIKHCGICQAIKPRTQSGYGLLHPIKIPTKRWQSITMDFISGFKNTDGKDQVLIVVDRLTKRAHFIPCSKNITAQECSYLILNEVIKHHGVPEEIITDRDSLFTSNWWKDFFSSLQTKLKYSTPNHPQTDGQTERTNRTFIQLLRAFSNFKDTLWLDKLPLIEFAYNYHYHSSIKMSPFEADLCYQPNPPHLDSRLFEFPRYRDTPVNKVDLSTKAEYLDYLISYVKHSLEHAQDEQEKHFNKHHQQLLLQQGDKVLLHRDAKIFGHRFRFTKEDELYFGPFAVIKKYPDNDNAYELDLGPAYRDRMVNVKHMRPFQDSLFYDKTPPTTIPELIQAGRARTIRAIHGIDLLNQVMALTFTNCAPFHAALFRVSDVKQALHPAYFQELLDQYSSQIQGEQDEFNRVQDLAG</sequence>
<dbReference type="PANTHER" id="PTHR37984">
    <property type="entry name" value="PROTEIN CBG26694"/>
    <property type="match status" value="1"/>
</dbReference>
<dbReference type="InterPro" id="IPR041373">
    <property type="entry name" value="RT_RNaseH"/>
</dbReference>